<dbReference type="GO" id="GO:0004519">
    <property type="term" value="F:endonuclease activity"/>
    <property type="evidence" value="ECO:0007669"/>
    <property type="project" value="InterPro"/>
</dbReference>
<keyword evidence="2" id="KW-1133">Transmembrane helix</keyword>
<dbReference type="GO" id="GO:0003677">
    <property type="term" value="F:DNA binding"/>
    <property type="evidence" value="ECO:0007669"/>
    <property type="project" value="InterPro"/>
</dbReference>
<evidence type="ECO:0000256" key="2">
    <source>
        <dbReference type="SAM" id="Phobius"/>
    </source>
</evidence>
<feature type="region of interest" description="Disordered" evidence="1">
    <location>
        <begin position="1"/>
        <end position="25"/>
    </location>
</feature>
<evidence type="ECO:0000259" key="3">
    <source>
        <dbReference type="Pfam" id="PF04471"/>
    </source>
</evidence>
<feature type="domain" description="Restriction endonuclease type IV Mrr" evidence="3">
    <location>
        <begin position="152"/>
        <end position="222"/>
    </location>
</feature>
<keyword evidence="2" id="KW-0812">Transmembrane</keyword>
<gene>
    <name evidence="4" type="ORF">R1Y80_17510</name>
</gene>
<dbReference type="GO" id="GO:0009307">
    <property type="term" value="P:DNA restriction-modification system"/>
    <property type="evidence" value="ECO:0007669"/>
    <property type="project" value="InterPro"/>
</dbReference>
<dbReference type="AlphaFoldDB" id="A0AAU8KGF6"/>
<protein>
    <recommendedName>
        <fullName evidence="3">Restriction endonuclease type IV Mrr domain-containing protein</fullName>
    </recommendedName>
</protein>
<evidence type="ECO:0000313" key="4">
    <source>
        <dbReference type="EMBL" id="XCN15324.1"/>
    </source>
</evidence>
<feature type="compositionally biased region" description="Acidic residues" evidence="1">
    <location>
        <begin position="10"/>
        <end position="19"/>
    </location>
</feature>
<feature type="transmembrane region" description="Helical" evidence="2">
    <location>
        <begin position="55"/>
        <end position="75"/>
    </location>
</feature>
<dbReference type="Pfam" id="PF04471">
    <property type="entry name" value="Mrr_cat"/>
    <property type="match status" value="1"/>
</dbReference>
<dbReference type="InterPro" id="IPR007560">
    <property type="entry name" value="Restrct_endonuc_IV_Mrr"/>
</dbReference>
<evidence type="ECO:0000256" key="1">
    <source>
        <dbReference type="SAM" id="MobiDB-lite"/>
    </source>
</evidence>
<name>A0AAU8KGF6_9ACTN</name>
<sequence>MSDSTQPPEETSEPSEGEGEPLSGWGRFAAGATGLALSGAGTVSVFVTNNQAGSVALVLGGIVFLLMLISGNPLLSLGHGDTQMRFATRRKRVIQEAEEAPPREARSALQALSTMDPRASQDDAFVRTSARVYERLVYAELLRLFPDFSVREEGLDGPTRFDITVATPDRHLISVELKMLRSPVSTTSVHQLTGMVAASVTGGLLVSNQRLTRAAEEVLHRAQGGGNRVSFVQWRDENDSAALKDAVLALLREVGYGSSNGQ</sequence>
<dbReference type="RefSeq" id="WP_354597412.1">
    <property type="nucleotide sequence ID" value="NZ_CP136798.1"/>
</dbReference>
<dbReference type="EMBL" id="CP136798">
    <property type="protein sequence ID" value="XCN15324.1"/>
    <property type="molecule type" value="Genomic_DNA"/>
</dbReference>
<organism evidence="4">
    <name type="scientific">Streptomyces sp. JL1001</name>
    <dbReference type="NCBI Taxonomy" id="3078227"/>
    <lineage>
        <taxon>Bacteria</taxon>
        <taxon>Bacillati</taxon>
        <taxon>Actinomycetota</taxon>
        <taxon>Actinomycetes</taxon>
        <taxon>Kitasatosporales</taxon>
        <taxon>Streptomycetaceae</taxon>
        <taxon>Streptomyces</taxon>
    </lineage>
</organism>
<keyword evidence="2" id="KW-0472">Membrane</keyword>
<accession>A0AAU8KGF6</accession>
<feature type="transmembrane region" description="Helical" evidence="2">
    <location>
        <begin position="28"/>
        <end position="48"/>
    </location>
</feature>
<reference evidence="4" key="1">
    <citation type="submission" date="2023-10" db="EMBL/GenBank/DDBJ databases">
        <title>Complete genome sequence of Streptomyces sp. JL1001.</title>
        <authorList>
            <person name="Jiang L."/>
        </authorList>
    </citation>
    <scope>NUCLEOTIDE SEQUENCE</scope>
    <source>
        <strain evidence="4">JL1001</strain>
    </source>
</reference>
<proteinExistence type="predicted"/>